<dbReference type="EMBL" id="JAANQT010000036">
    <property type="protein sequence ID" value="KAG1315555.1"/>
    <property type="molecule type" value="Genomic_DNA"/>
</dbReference>
<sequence>MYILDLPSEIQFIIIYYIKQGNYLDLAPLAETCSYYKKLLSFNTNWNNTIKIIQPKNKGNLDYLINSINQQKSINFKSLECQVLDLQLSRLTFNILNKSTHNLRVIQICLPFELHAQLYQTLACLSTQLTHLSIRDSACEYKVTTKAKACLLPLFGSQSTLQTLDIPTFPSHELCHHRIYYTFPQLQSLTIALGHPLPWDHFKYMFPNLIQLTLVLTHLDQWQTVKSLLYHTSFFPWFKRLSIVSREPLKQHVSKEELKSSLLRLEGLNRITAGWDIIALV</sequence>
<comment type="caution">
    <text evidence="2">The sequence shown here is derived from an EMBL/GenBank/DDBJ whole genome shotgun (WGS) entry which is preliminary data.</text>
</comment>
<evidence type="ECO:0000313" key="3">
    <source>
        <dbReference type="Proteomes" id="UP000716291"/>
    </source>
</evidence>
<dbReference type="InterPro" id="IPR001810">
    <property type="entry name" value="F-box_dom"/>
</dbReference>
<evidence type="ECO:0000313" key="2">
    <source>
        <dbReference type="EMBL" id="KAG1315555.1"/>
    </source>
</evidence>
<accession>A0A9P6XJN2</accession>
<dbReference type="OrthoDB" id="427974at2759"/>
<keyword evidence="3" id="KW-1185">Reference proteome</keyword>
<protein>
    <recommendedName>
        <fullName evidence="1">F-box domain-containing protein</fullName>
    </recommendedName>
</protein>
<dbReference type="AlphaFoldDB" id="A0A9P6XJN2"/>
<dbReference type="Proteomes" id="UP000716291">
    <property type="component" value="Unassembled WGS sequence"/>
</dbReference>
<name>A0A9P6XJN2_RHIOR</name>
<gene>
    <name evidence="2" type="ORF">G6F64_000580</name>
</gene>
<dbReference type="PROSITE" id="PS50181">
    <property type="entry name" value="FBOX"/>
    <property type="match status" value="1"/>
</dbReference>
<evidence type="ECO:0000259" key="1">
    <source>
        <dbReference type="PROSITE" id="PS50181"/>
    </source>
</evidence>
<feature type="domain" description="F-box" evidence="1">
    <location>
        <begin position="1"/>
        <end position="49"/>
    </location>
</feature>
<organism evidence="2 3">
    <name type="scientific">Rhizopus oryzae</name>
    <name type="common">Mucormycosis agent</name>
    <name type="synonym">Rhizopus arrhizus var. delemar</name>
    <dbReference type="NCBI Taxonomy" id="64495"/>
    <lineage>
        <taxon>Eukaryota</taxon>
        <taxon>Fungi</taxon>
        <taxon>Fungi incertae sedis</taxon>
        <taxon>Mucoromycota</taxon>
        <taxon>Mucoromycotina</taxon>
        <taxon>Mucoromycetes</taxon>
        <taxon>Mucorales</taxon>
        <taxon>Mucorineae</taxon>
        <taxon>Rhizopodaceae</taxon>
        <taxon>Rhizopus</taxon>
    </lineage>
</organism>
<proteinExistence type="predicted"/>
<reference evidence="2" key="1">
    <citation type="journal article" date="2020" name="Microb. Genom.">
        <title>Genetic diversity of clinical and environmental Mucorales isolates obtained from an investigation of mucormycosis cases among solid organ transplant recipients.</title>
        <authorList>
            <person name="Nguyen M.H."/>
            <person name="Kaul D."/>
            <person name="Muto C."/>
            <person name="Cheng S.J."/>
            <person name="Richter R.A."/>
            <person name="Bruno V.M."/>
            <person name="Liu G."/>
            <person name="Beyhan S."/>
            <person name="Sundermann A.J."/>
            <person name="Mounaud S."/>
            <person name="Pasculle A.W."/>
            <person name="Nierman W.C."/>
            <person name="Driscoll E."/>
            <person name="Cumbie R."/>
            <person name="Clancy C.J."/>
            <person name="Dupont C.L."/>
        </authorList>
    </citation>
    <scope>NUCLEOTIDE SEQUENCE</scope>
    <source>
        <strain evidence="2">GL11</strain>
    </source>
</reference>